<sequence>MSEQNLRLGLIGLDTSHVVAFAEILHDESQPYHVPGGKITAAYTSVSTDFEMSYSRAEGFTKQLQDSYSIPLLASPEAVAEACDAILLESVDGRVHYEQFQRIAGFGKPVFIDKPLAISSEEAKAIIELAARHHVPVMSCSSLRYSQALLEAKADESNGAIIGMDGYGPMVIQPTQPGLFWYGIHVVEMLYAGLGRGCRKVTAVSNEDGDCIVGEWFDGRMGTLRGNRMGNGQFGALLHRRQGTQFIDVSGHPKPYYSGLLEHILGMFRTGISPIEPEEMLEIVRFMEASNESRATGKPVTL</sequence>
<dbReference type="Pfam" id="PF01408">
    <property type="entry name" value="GFO_IDH_MocA"/>
    <property type="match status" value="1"/>
</dbReference>
<name>A0A7Z2VMJ7_9BACL</name>
<dbReference type="Gene3D" id="3.40.50.720">
    <property type="entry name" value="NAD(P)-binding Rossmann-like Domain"/>
    <property type="match status" value="1"/>
</dbReference>
<organism evidence="2 3">
    <name type="scientific">Cohnella herbarum</name>
    <dbReference type="NCBI Taxonomy" id="2728023"/>
    <lineage>
        <taxon>Bacteria</taxon>
        <taxon>Bacillati</taxon>
        <taxon>Bacillota</taxon>
        <taxon>Bacilli</taxon>
        <taxon>Bacillales</taxon>
        <taxon>Paenibacillaceae</taxon>
        <taxon>Cohnella</taxon>
    </lineage>
</organism>
<dbReference type="InterPro" id="IPR000683">
    <property type="entry name" value="Gfo/Idh/MocA-like_OxRdtase_N"/>
</dbReference>
<reference evidence="2 3" key="1">
    <citation type="submission" date="2020-04" db="EMBL/GenBank/DDBJ databases">
        <title>Genome sequencing of novel species.</title>
        <authorList>
            <person name="Heo J."/>
            <person name="Kim S.-J."/>
            <person name="Kim J.-S."/>
            <person name="Hong S.-B."/>
            <person name="Kwon S.-W."/>
        </authorList>
    </citation>
    <scope>NUCLEOTIDE SEQUENCE [LARGE SCALE GENOMIC DNA]</scope>
    <source>
        <strain evidence="2 3">MFER-1</strain>
    </source>
</reference>
<evidence type="ECO:0000313" key="3">
    <source>
        <dbReference type="Proteomes" id="UP000502248"/>
    </source>
</evidence>
<dbReference type="InterPro" id="IPR036291">
    <property type="entry name" value="NAD(P)-bd_dom_sf"/>
</dbReference>
<dbReference type="InterPro" id="IPR051317">
    <property type="entry name" value="Gfo/Idh/MocA_oxidoreduct"/>
</dbReference>
<evidence type="ECO:0000259" key="1">
    <source>
        <dbReference type="Pfam" id="PF01408"/>
    </source>
</evidence>
<dbReference type="AlphaFoldDB" id="A0A7Z2VMJ7"/>
<accession>A0A7Z2VMJ7</accession>
<dbReference type="RefSeq" id="WP_169282318.1">
    <property type="nucleotide sequence ID" value="NZ_CP051680.1"/>
</dbReference>
<dbReference type="SUPFAM" id="SSF51735">
    <property type="entry name" value="NAD(P)-binding Rossmann-fold domains"/>
    <property type="match status" value="1"/>
</dbReference>
<evidence type="ECO:0000313" key="2">
    <source>
        <dbReference type="EMBL" id="QJD86066.1"/>
    </source>
</evidence>
<dbReference type="Proteomes" id="UP000502248">
    <property type="component" value="Chromosome"/>
</dbReference>
<feature type="domain" description="Gfo/Idh/MocA-like oxidoreductase N-terminal" evidence="1">
    <location>
        <begin position="55"/>
        <end position="138"/>
    </location>
</feature>
<dbReference type="PANTHER" id="PTHR43708:SF4">
    <property type="entry name" value="OXIDOREDUCTASE YCEM-RELATED"/>
    <property type="match status" value="1"/>
</dbReference>
<dbReference type="PANTHER" id="PTHR43708">
    <property type="entry name" value="CONSERVED EXPRESSED OXIDOREDUCTASE (EUROFUNG)"/>
    <property type="match status" value="1"/>
</dbReference>
<keyword evidence="3" id="KW-1185">Reference proteome</keyword>
<gene>
    <name evidence="2" type="ORF">HH215_24740</name>
</gene>
<dbReference type="KEGG" id="cheb:HH215_24740"/>
<dbReference type="GO" id="GO:0000166">
    <property type="term" value="F:nucleotide binding"/>
    <property type="evidence" value="ECO:0007669"/>
    <property type="project" value="InterPro"/>
</dbReference>
<dbReference type="EMBL" id="CP051680">
    <property type="protein sequence ID" value="QJD86066.1"/>
    <property type="molecule type" value="Genomic_DNA"/>
</dbReference>
<proteinExistence type="predicted"/>
<protein>
    <submittedName>
        <fullName evidence="2">Gfo/Idh/MocA family oxidoreductase</fullName>
    </submittedName>
</protein>